<keyword evidence="1" id="KW-0805">Transcription regulation</keyword>
<proteinExistence type="predicted"/>
<dbReference type="PANTHER" id="PTHR43537">
    <property type="entry name" value="TRANSCRIPTIONAL REGULATOR, GNTR FAMILY"/>
    <property type="match status" value="1"/>
</dbReference>
<dbReference type="InterPro" id="IPR000524">
    <property type="entry name" value="Tscrpt_reg_HTH_GntR"/>
</dbReference>
<dbReference type="InterPro" id="IPR036390">
    <property type="entry name" value="WH_DNA-bd_sf"/>
</dbReference>
<dbReference type="InterPro" id="IPR036388">
    <property type="entry name" value="WH-like_DNA-bd_sf"/>
</dbReference>
<dbReference type="Gene3D" id="1.10.10.10">
    <property type="entry name" value="Winged helix-like DNA-binding domain superfamily/Winged helix DNA-binding domain"/>
    <property type="match status" value="1"/>
</dbReference>
<keyword evidence="3" id="KW-0804">Transcription</keyword>
<protein>
    <submittedName>
        <fullName evidence="5">GntR family transcriptional regulator</fullName>
    </submittedName>
</protein>
<evidence type="ECO:0000259" key="4">
    <source>
        <dbReference type="PROSITE" id="PS50949"/>
    </source>
</evidence>
<dbReference type="Gene3D" id="1.20.120.530">
    <property type="entry name" value="GntR ligand-binding domain-like"/>
    <property type="match status" value="1"/>
</dbReference>
<dbReference type="Proteomes" id="UP000214603">
    <property type="component" value="Unassembled WGS sequence"/>
</dbReference>
<dbReference type="InterPro" id="IPR011711">
    <property type="entry name" value="GntR_C"/>
</dbReference>
<dbReference type="Pfam" id="PF07729">
    <property type="entry name" value="FCD"/>
    <property type="match status" value="1"/>
</dbReference>
<keyword evidence="2" id="KW-0238">DNA-binding</keyword>
<comment type="caution">
    <text evidence="5">The sequence shown here is derived from an EMBL/GenBank/DDBJ whole genome shotgun (WGS) entry which is preliminary data.</text>
</comment>
<evidence type="ECO:0000256" key="2">
    <source>
        <dbReference type="ARBA" id="ARBA00023125"/>
    </source>
</evidence>
<dbReference type="EMBL" id="NJIH01000003">
    <property type="protein sequence ID" value="OWT64022.1"/>
    <property type="molecule type" value="Genomic_DNA"/>
</dbReference>
<sequence>MSMETVEEITLEEASDISRSDMAHRTLMKMLLAGELEPNEVLTERQIALRLGMSRTPVREAVRRLEGERLLERQRSGALVVRALPVEEFMHILAVRRLLEGEAASRAAGKIPAAKLEVLMTRIEGILALPEDVITPDPTDGVDLHMLIVNACGNPVLQQMIADLRTRTAMFRLGRLPMRRHAVCAEHLAIIEAIMQGDAERARQAMQHHIDQVRVTILARLGEK</sequence>
<dbReference type="PRINTS" id="PR00035">
    <property type="entry name" value="HTHGNTR"/>
</dbReference>
<dbReference type="InterPro" id="IPR008920">
    <property type="entry name" value="TF_FadR/GntR_C"/>
</dbReference>
<dbReference type="Pfam" id="PF00392">
    <property type="entry name" value="GntR"/>
    <property type="match status" value="1"/>
</dbReference>
<evidence type="ECO:0000256" key="1">
    <source>
        <dbReference type="ARBA" id="ARBA00023015"/>
    </source>
</evidence>
<evidence type="ECO:0000256" key="3">
    <source>
        <dbReference type="ARBA" id="ARBA00023163"/>
    </source>
</evidence>
<dbReference type="SUPFAM" id="SSF48008">
    <property type="entry name" value="GntR ligand-binding domain-like"/>
    <property type="match status" value="1"/>
</dbReference>
<dbReference type="PROSITE" id="PS50949">
    <property type="entry name" value="HTH_GNTR"/>
    <property type="match status" value="1"/>
</dbReference>
<dbReference type="SMART" id="SM00345">
    <property type="entry name" value="HTH_GNTR"/>
    <property type="match status" value="1"/>
</dbReference>
<gene>
    <name evidence="5" type="ORF">CEY11_06925</name>
</gene>
<keyword evidence="6" id="KW-1185">Reference proteome</keyword>
<dbReference type="SUPFAM" id="SSF46785">
    <property type="entry name" value="Winged helix' DNA-binding domain"/>
    <property type="match status" value="1"/>
</dbReference>
<dbReference type="GO" id="GO:0003677">
    <property type="term" value="F:DNA binding"/>
    <property type="evidence" value="ECO:0007669"/>
    <property type="project" value="UniProtKB-KW"/>
</dbReference>
<accession>A0A225MSJ0</accession>
<dbReference type="GO" id="GO:0003700">
    <property type="term" value="F:DNA-binding transcription factor activity"/>
    <property type="evidence" value="ECO:0007669"/>
    <property type="project" value="InterPro"/>
</dbReference>
<organism evidence="5 6">
    <name type="scientific">Candidimonas nitroreducens</name>
    <dbReference type="NCBI Taxonomy" id="683354"/>
    <lineage>
        <taxon>Bacteria</taxon>
        <taxon>Pseudomonadati</taxon>
        <taxon>Pseudomonadota</taxon>
        <taxon>Betaproteobacteria</taxon>
        <taxon>Burkholderiales</taxon>
        <taxon>Alcaligenaceae</taxon>
        <taxon>Candidimonas</taxon>
    </lineage>
</organism>
<reference evidence="6" key="1">
    <citation type="submission" date="2017-06" db="EMBL/GenBank/DDBJ databases">
        <title>Herbaspirillum phytohormonus sp. nov., isolated from the root nodule of Robinia pseudoacacia in lead-zinc mine.</title>
        <authorList>
            <person name="Fan M."/>
            <person name="Lin Y."/>
        </authorList>
    </citation>
    <scope>NUCLEOTIDE SEQUENCE [LARGE SCALE GENOMIC DNA]</scope>
    <source>
        <strain evidence="6">SC-089</strain>
    </source>
</reference>
<evidence type="ECO:0000313" key="6">
    <source>
        <dbReference type="Proteomes" id="UP000214603"/>
    </source>
</evidence>
<dbReference type="PANTHER" id="PTHR43537:SF24">
    <property type="entry name" value="GLUCONATE OPERON TRANSCRIPTIONAL REPRESSOR"/>
    <property type="match status" value="1"/>
</dbReference>
<evidence type="ECO:0000313" key="5">
    <source>
        <dbReference type="EMBL" id="OWT64022.1"/>
    </source>
</evidence>
<name>A0A225MSJ0_9BURK</name>
<feature type="domain" description="HTH gntR-type" evidence="4">
    <location>
        <begin position="17"/>
        <end position="84"/>
    </location>
</feature>
<dbReference type="AlphaFoldDB" id="A0A225MSJ0"/>
<dbReference type="SMART" id="SM00895">
    <property type="entry name" value="FCD"/>
    <property type="match status" value="1"/>
</dbReference>